<gene>
    <name evidence="6" type="ORF">AAC691_08215</name>
</gene>
<evidence type="ECO:0000256" key="3">
    <source>
        <dbReference type="ARBA" id="ARBA00023125"/>
    </source>
</evidence>
<evidence type="ECO:0000256" key="2">
    <source>
        <dbReference type="ARBA" id="ARBA00023015"/>
    </source>
</evidence>
<dbReference type="InterPro" id="IPR036388">
    <property type="entry name" value="WH-like_DNA-bd_sf"/>
</dbReference>
<dbReference type="Proteomes" id="UP001449795">
    <property type="component" value="Chromosome"/>
</dbReference>
<organism evidence="6 7">
    <name type="scientific">Nguyenibacter vanlangensis</name>
    <dbReference type="NCBI Taxonomy" id="1216886"/>
    <lineage>
        <taxon>Bacteria</taxon>
        <taxon>Pseudomonadati</taxon>
        <taxon>Pseudomonadota</taxon>
        <taxon>Alphaproteobacteria</taxon>
        <taxon>Acetobacterales</taxon>
        <taxon>Acetobacteraceae</taxon>
        <taxon>Nguyenibacter</taxon>
    </lineage>
</organism>
<keyword evidence="3" id="KW-0238">DNA-binding</keyword>
<name>A0ABZ3D9G3_9PROT</name>
<evidence type="ECO:0000313" key="7">
    <source>
        <dbReference type="Proteomes" id="UP001449795"/>
    </source>
</evidence>
<dbReference type="CDD" id="cd08432">
    <property type="entry name" value="PBP2_GcdR_TrpI_HvrB_AmpR_like"/>
    <property type="match status" value="1"/>
</dbReference>
<evidence type="ECO:0000259" key="5">
    <source>
        <dbReference type="PROSITE" id="PS50931"/>
    </source>
</evidence>
<reference evidence="6 7" key="1">
    <citation type="submission" date="2024-04" db="EMBL/GenBank/DDBJ databases">
        <title>Complete genome sequence of Nguyenibacter vanlangesis HBCM-1154, a strain capable of nitrogen fixation, IAA production, and phosphorus solubilization isolated from sugarcane soil.</title>
        <authorList>
            <person name="MY HANH P."/>
        </authorList>
    </citation>
    <scope>NUCLEOTIDE SEQUENCE [LARGE SCALE GENOMIC DNA]</scope>
    <source>
        <strain evidence="6 7">HBCM 1154</strain>
    </source>
</reference>
<dbReference type="InterPro" id="IPR005119">
    <property type="entry name" value="LysR_subst-bd"/>
</dbReference>
<dbReference type="SUPFAM" id="SSF46785">
    <property type="entry name" value="Winged helix' DNA-binding domain"/>
    <property type="match status" value="1"/>
</dbReference>
<evidence type="ECO:0000256" key="1">
    <source>
        <dbReference type="ARBA" id="ARBA00009437"/>
    </source>
</evidence>
<keyword evidence="2" id="KW-0805">Transcription regulation</keyword>
<dbReference type="PANTHER" id="PTHR30537:SF74">
    <property type="entry name" value="HTH-TYPE TRANSCRIPTIONAL REGULATOR TRPI"/>
    <property type="match status" value="1"/>
</dbReference>
<dbReference type="RefSeq" id="WP_342629665.1">
    <property type="nucleotide sequence ID" value="NZ_CP152276.1"/>
</dbReference>
<sequence>MTYICEQGSIRWKVFTGSVNFSHRTMRKLPPLSALRVFEVAARTRSYVEAGAELGLTHGAVSRQVAALETWLGQRLFVRVGRRMVATQAARAFATEISRSFDRVMTAAEACGRPSGRRVLRVSAPTTFAMRRLIPRLDHFHAAWPDIEISVTTVTTLHEELRAGFDVAIRRGSGALGEEAWPQHHAVPILAEYDTLIASPAFLAEHAIRVPHDILDKPLIATETRPRDWADWLSAAGLPHPVGRRRVFDHFFISLQSVTDGLGLGMGAFPLIAREVALGRLATPFPDIRVPRRGYVALVPFDADKSPALTGFVDWLVAEGGAPYGT</sequence>
<dbReference type="Gene3D" id="1.10.10.10">
    <property type="entry name" value="Winged helix-like DNA-binding domain superfamily/Winged helix DNA-binding domain"/>
    <property type="match status" value="1"/>
</dbReference>
<dbReference type="InterPro" id="IPR000847">
    <property type="entry name" value="LysR_HTH_N"/>
</dbReference>
<feature type="domain" description="HTH lysR-type" evidence="5">
    <location>
        <begin position="30"/>
        <end position="87"/>
    </location>
</feature>
<keyword evidence="7" id="KW-1185">Reference proteome</keyword>
<dbReference type="PROSITE" id="PS50931">
    <property type="entry name" value="HTH_LYSR"/>
    <property type="match status" value="1"/>
</dbReference>
<protein>
    <submittedName>
        <fullName evidence="6">LysR substrate-binding domain-containing protein</fullName>
    </submittedName>
</protein>
<dbReference type="InterPro" id="IPR036390">
    <property type="entry name" value="WH_DNA-bd_sf"/>
</dbReference>
<keyword evidence="4" id="KW-0804">Transcription</keyword>
<dbReference type="SUPFAM" id="SSF53850">
    <property type="entry name" value="Periplasmic binding protein-like II"/>
    <property type="match status" value="1"/>
</dbReference>
<dbReference type="InterPro" id="IPR058163">
    <property type="entry name" value="LysR-type_TF_proteobact-type"/>
</dbReference>
<dbReference type="Pfam" id="PF00126">
    <property type="entry name" value="HTH_1"/>
    <property type="match status" value="1"/>
</dbReference>
<evidence type="ECO:0000256" key="4">
    <source>
        <dbReference type="ARBA" id="ARBA00023163"/>
    </source>
</evidence>
<accession>A0ABZ3D9G3</accession>
<comment type="similarity">
    <text evidence="1">Belongs to the LysR transcriptional regulatory family.</text>
</comment>
<evidence type="ECO:0000313" key="6">
    <source>
        <dbReference type="EMBL" id="XAE44403.1"/>
    </source>
</evidence>
<dbReference type="PANTHER" id="PTHR30537">
    <property type="entry name" value="HTH-TYPE TRANSCRIPTIONAL REGULATOR"/>
    <property type="match status" value="1"/>
</dbReference>
<dbReference type="Gene3D" id="3.40.190.10">
    <property type="entry name" value="Periplasmic binding protein-like II"/>
    <property type="match status" value="2"/>
</dbReference>
<dbReference type="Pfam" id="PF03466">
    <property type="entry name" value="LysR_substrate"/>
    <property type="match status" value="1"/>
</dbReference>
<dbReference type="EMBL" id="CP152276">
    <property type="protein sequence ID" value="XAE44403.1"/>
    <property type="molecule type" value="Genomic_DNA"/>
</dbReference>
<proteinExistence type="inferred from homology"/>